<dbReference type="AlphaFoldDB" id="U2CMG0"/>
<dbReference type="Proteomes" id="UP000016496">
    <property type="component" value="Unassembled WGS sequence"/>
</dbReference>
<accession>U2CMG0</accession>
<sequence length="46" mass="5600">MTWKLGEPNDKFEQGVRFRTPCFFCFLFFFSLLSFWHGFGISDERK</sequence>
<organism evidence="2 3">
    <name type="scientific">Bacteroides pyogenes F0041</name>
    <dbReference type="NCBI Taxonomy" id="1321819"/>
    <lineage>
        <taxon>Bacteria</taxon>
        <taxon>Pseudomonadati</taxon>
        <taxon>Bacteroidota</taxon>
        <taxon>Bacteroidia</taxon>
        <taxon>Bacteroidales</taxon>
        <taxon>Bacteroidaceae</taxon>
        <taxon>Bacteroides</taxon>
    </lineage>
</organism>
<gene>
    <name evidence="2" type="ORF">HMPREF1981_01941</name>
</gene>
<comment type="caution">
    <text evidence="2">The sequence shown here is derived from an EMBL/GenBank/DDBJ whole genome shotgun (WGS) entry which is preliminary data.</text>
</comment>
<reference evidence="2 3" key="1">
    <citation type="submission" date="2013-08" db="EMBL/GenBank/DDBJ databases">
        <authorList>
            <person name="Weinstock G."/>
            <person name="Sodergren E."/>
            <person name="Wylie T."/>
            <person name="Fulton L."/>
            <person name="Fulton R."/>
            <person name="Fronick C."/>
            <person name="O'Laughlin M."/>
            <person name="Godfrey J."/>
            <person name="Miner T."/>
            <person name="Herter B."/>
            <person name="Appelbaum E."/>
            <person name="Cordes M."/>
            <person name="Lek S."/>
            <person name="Wollam A."/>
            <person name="Pepin K.H."/>
            <person name="Palsikar V.B."/>
            <person name="Mitreva M."/>
            <person name="Wilson R.K."/>
        </authorList>
    </citation>
    <scope>NUCLEOTIDE SEQUENCE [LARGE SCALE GENOMIC DNA]</scope>
    <source>
        <strain evidence="2 3">F0041</strain>
    </source>
</reference>
<keyword evidence="1" id="KW-0472">Membrane</keyword>
<name>U2CMG0_9BACE</name>
<feature type="transmembrane region" description="Helical" evidence="1">
    <location>
        <begin position="21"/>
        <end position="39"/>
    </location>
</feature>
<proteinExistence type="predicted"/>
<protein>
    <submittedName>
        <fullName evidence="2">Uncharacterized protein</fullName>
    </submittedName>
</protein>
<evidence type="ECO:0000256" key="1">
    <source>
        <dbReference type="SAM" id="Phobius"/>
    </source>
</evidence>
<keyword evidence="1" id="KW-1133">Transmembrane helix</keyword>
<keyword evidence="1" id="KW-0812">Transmembrane</keyword>
<dbReference type="HOGENOM" id="CLU_3180355_0_0_10"/>
<evidence type="ECO:0000313" key="2">
    <source>
        <dbReference type="EMBL" id="ERI85243.1"/>
    </source>
</evidence>
<evidence type="ECO:0000313" key="3">
    <source>
        <dbReference type="Proteomes" id="UP000016496"/>
    </source>
</evidence>
<dbReference type="EMBL" id="AWSV01000106">
    <property type="protein sequence ID" value="ERI85243.1"/>
    <property type="molecule type" value="Genomic_DNA"/>
</dbReference>